<feature type="domain" description="ABC transmembrane type-1" evidence="13">
    <location>
        <begin position="309"/>
        <end position="401"/>
    </location>
</feature>
<dbReference type="InterPro" id="IPR036640">
    <property type="entry name" value="ABC1_TM_sf"/>
</dbReference>
<evidence type="ECO:0008006" key="16">
    <source>
        <dbReference type="Google" id="ProtNLM"/>
    </source>
</evidence>
<keyword evidence="3" id="KW-0813">Transport</keyword>
<evidence type="ECO:0000256" key="11">
    <source>
        <dbReference type="SAM" id="Phobius"/>
    </source>
</evidence>
<keyword evidence="15" id="KW-1185">Reference proteome</keyword>
<evidence type="ECO:0000256" key="2">
    <source>
        <dbReference type="ARBA" id="ARBA00007577"/>
    </source>
</evidence>
<keyword evidence="7" id="KW-0067">ATP-binding</keyword>
<keyword evidence="6" id="KW-0547">Nucleotide-binding</keyword>
<dbReference type="PANTHER" id="PTHR43394">
    <property type="entry name" value="ATP-DEPENDENT PERMEASE MDL1, MITOCHONDRIAL"/>
    <property type="match status" value="1"/>
</dbReference>
<dbReference type="PROSITE" id="PS00211">
    <property type="entry name" value="ABC_TRANSPORTER_1"/>
    <property type="match status" value="1"/>
</dbReference>
<dbReference type="SUPFAM" id="SSF90123">
    <property type="entry name" value="ABC transporter transmembrane region"/>
    <property type="match status" value="1"/>
</dbReference>
<organism evidence="14 15">
    <name type="scientific">Tetraparma gracilis</name>
    <dbReference type="NCBI Taxonomy" id="2962635"/>
    <lineage>
        <taxon>Eukaryota</taxon>
        <taxon>Sar</taxon>
        <taxon>Stramenopiles</taxon>
        <taxon>Ochrophyta</taxon>
        <taxon>Bolidophyceae</taxon>
        <taxon>Parmales</taxon>
        <taxon>Triparmaceae</taxon>
        <taxon>Tetraparma</taxon>
    </lineage>
</organism>
<dbReference type="InterPro" id="IPR017871">
    <property type="entry name" value="ABC_transporter-like_CS"/>
</dbReference>
<proteinExistence type="inferred from homology"/>
<evidence type="ECO:0000313" key="15">
    <source>
        <dbReference type="Proteomes" id="UP001165060"/>
    </source>
</evidence>
<evidence type="ECO:0000256" key="9">
    <source>
        <dbReference type="ARBA" id="ARBA00023136"/>
    </source>
</evidence>
<feature type="domain" description="ABC transporter" evidence="12">
    <location>
        <begin position="448"/>
        <end position="693"/>
    </location>
</feature>
<dbReference type="InterPro" id="IPR027417">
    <property type="entry name" value="P-loop_NTPase"/>
</dbReference>
<keyword evidence="5" id="KW-0677">Repeat</keyword>
<keyword evidence="9 11" id="KW-0472">Membrane</keyword>
<evidence type="ECO:0000256" key="8">
    <source>
        <dbReference type="ARBA" id="ARBA00022989"/>
    </source>
</evidence>
<dbReference type="SUPFAM" id="SSF52540">
    <property type="entry name" value="P-loop containing nucleoside triphosphate hydrolases"/>
    <property type="match status" value="1"/>
</dbReference>
<evidence type="ECO:0000256" key="3">
    <source>
        <dbReference type="ARBA" id="ARBA00022448"/>
    </source>
</evidence>
<dbReference type="Gene3D" id="1.20.1560.10">
    <property type="entry name" value="ABC transporter type 1, transmembrane domain"/>
    <property type="match status" value="1"/>
</dbReference>
<name>A0ABQ6M7Y7_9STRA</name>
<protein>
    <recommendedName>
        <fullName evidence="16">ABC transporter</fullName>
    </recommendedName>
</protein>
<dbReference type="InterPro" id="IPR003593">
    <property type="entry name" value="AAA+_ATPase"/>
</dbReference>
<dbReference type="Proteomes" id="UP001165060">
    <property type="component" value="Unassembled WGS sequence"/>
</dbReference>
<feature type="transmembrane region" description="Helical" evidence="11">
    <location>
        <begin position="33"/>
        <end position="52"/>
    </location>
</feature>
<dbReference type="InterPro" id="IPR039421">
    <property type="entry name" value="Type_1_exporter"/>
</dbReference>
<reference evidence="14 15" key="1">
    <citation type="journal article" date="2023" name="Commun. Biol.">
        <title>Genome analysis of Parmales, the sister group of diatoms, reveals the evolutionary specialization of diatoms from phago-mixotrophs to photoautotrophs.</title>
        <authorList>
            <person name="Ban H."/>
            <person name="Sato S."/>
            <person name="Yoshikawa S."/>
            <person name="Yamada K."/>
            <person name="Nakamura Y."/>
            <person name="Ichinomiya M."/>
            <person name="Sato N."/>
            <person name="Blanc-Mathieu R."/>
            <person name="Endo H."/>
            <person name="Kuwata A."/>
            <person name="Ogata H."/>
        </authorList>
    </citation>
    <scope>NUCLEOTIDE SEQUENCE [LARGE SCALE GENOMIC DNA]</scope>
</reference>
<dbReference type="Gene3D" id="3.40.50.300">
    <property type="entry name" value="P-loop containing nucleotide triphosphate hydrolases"/>
    <property type="match status" value="1"/>
</dbReference>
<dbReference type="PROSITE" id="PS50929">
    <property type="entry name" value="ABC_TM1F"/>
    <property type="match status" value="1"/>
</dbReference>
<evidence type="ECO:0000256" key="4">
    <source>
        <dbReference type="ARBA" id="ARBA00022692"/>
    </source>
</evidence>
<evidence type="ECO:0000256" key="1">
    <source>
        <dbReference type="ARBA" id="ARBA00004141"/>
    </source>
</evidence>
<dbReference type="PROSITE" id="PS50893">
    <property type="entry name" value="ABC_TRANSPORTER_2"/>
    <property type="match status" value="1"/>
</dbReference>
<evidence type="ECO:0000259" key="13">
    <source>
        <dbReference type="PROSITE" id="PS50929"/>
    </source>
</evidence>
<evidence type="ECO:0000256" key="5">
    <source>
        <dbReference type="ARBA" id="ARBA00022737"/>
    </source>
</evidence>
<evidence type="ECO:0000256" key="10">
    <source>
        <dbReference type="SAM" id="MobiDB-lite"/>
    </source>
</evidence>
<feature type="region of interest" description="Disordered" evidence="10">
    <location>
        <begin position="416"/>
        <end position="438"/>
    </location>
</feature>
<evidence type="ECO:0000256" key="6">
    <source>
        <dbReference type="ARBA" id="ARBA00022741"/>
    </source>
</evidence>
<keyword evidence="8 11" id="KW-1133">Transmembrane helix</keyword>
<gene>
    <name evidence="14" type="ORF">TeGR_g61</name>
</gene>
<keyword evidence="4 11" id="KW-0812">Transmembrane</keyword>
<comment type="similarity">
    <text evidence="2">Belongs to the ABC transporter superfamily. ABCB family. Multidrug resistance exporter (TC 3.A.1.201) subfamily.</text>
</comment>
<dbReference type="SMART" id="SM00382">
    <property type="entry name" value="AAA"/>
    <property type="match status" value="1"/>
</dbReference>
<comment type="subcellular location">
    <subcellularLocation>
        <location evidence="1">Membrane</location>
        <topology evidence="1">Multi-pass membrane protein</topology>
    </subcellularLocation>
</comment>
<evidence type="ECO:0000313" key="14">
    <source>
        <dbReference type="EMBL" id="GMI21312.1"/>
    </source>
</evidence>
<dbReference type="PANTHER" id="PTHR43394:SF11">
    <property type="entry name" value="ATP-BINDING CASSETTE TRANSPORTER"/>
    <property type="match status" value="1"/>
</dbReference>
<evidence type="ECO:0000259" key="12">
    <source>
        <dbReference type="PROSITE" id="PS50893"/>
    </source>
</evidence>
<dbReference type="Pfam" id="PF00005">
    <property type="entry name" value="ABC_tran"/>
    <property type="match status" value="1"/>
</dbReference>
<evidence type="ECO:0000256" key="7">
    <source>
        <dbReference type="ARBA" id="ARBA00022840"/>
    </source>
</evidence>
<dbReference type="EMBL" id="BRYB01001238">
    <property type="protein sequence ID" value="GMI21312.1"/>
    <property type="molecule type" value="Genomic_DNA"/>
</dbReference>
<comment type="caution">
    <text evidence="14">The sequence shown here is derived from an EMBL/GenBank/DDBJ whole genome shotgun (WGS) entry which is preliminary data.</text>
</comment>
<dbReference type="InterPro" id="IPR011527">
    <property type="entry name" value="ABC1_TM_dom"/>
</dbReference>
<accession>A0ABQ6M7Y7</accession>
<dbReference type="Gene3D" id="3.90.550.50">
    <property type="match status" value="1"/>
</dbReference>
<sequence>MEFSESSSKGHSRSASSPLGELHRFFMRNRFKFLVAALVKLMLTCLYVVYMIKFRPPPIHSNMNSHVTCPDATESSLPSVFCFVFAVPNSFEVDLLKLHLSLDLIAGCDGFAIYSNVTPAVLLSHPTHLPGSSVIDGPVISNPEDSKRTQFHTSANTPQLQATWYHVLYESPAMDYDWTVKLDADTVLNPDRLRCLLSFYADEVDTPAFLAKPEKNSVEGGTVIGQMEVLNRAAMRAFRSQFLKCELLSQGQHLASLADLMYEGTEDGWYETCMYVLGVRKIVEPNLMGDVRKRVRGKMVEACSQDNWYAQEDRASALYESKIDTHYKLNVKQTIAQGLYYMLVSTFLVNTCVQGALLYVGGQLVQYHGLSVEVLLAFMLYQGQLQEYTLQIFQSYTALLKSSGAGEKVFELLDRDVPEPGTGSRENLEKKGGGAGGEGPLFDGAVSVELENVSFSYPSRPGEPVLRNLTLSVPPGSTVALVGQSGCGKSTVCALVARLYDADGGVVKVGGRDVRELEGGGLRKCMGVVSQEPAMFGGTILENIVYGVGDSANPEDTRARAIEAAKMANAHDFISSFERGYDTVCGERGVALSGGQKQRIAIARAIIGRPALLLCDEATAALDNESERAVQRALDAFLSDSGGSTTTIVVAHRLRTVRNCDYIAVLGEGAVQEFGKHEDLVGIENGLYARMLASG</sequence>
<dbReference type="InterPro" id="IPR003439">
    <property type="entry name" value="ABC_transporter-like_ATP-bd"/>
</dbReference>